<dbReference type="InterPro" id="IPR038212">
    <property type="entry name" value="TF_EnY2_sf"/>
</dbReference>
<feature type="transmembrane region" description="Helical" evidence="2">
    <location>
        <begin position="893"/>
        <end position="926"/>
    </location>
</feature>
<keyword evidence="2" id="KW-1133">Transmembrane helix</keyword>
<feature type="transmembrane region" description="Helical" evidence="2">
    <location>
        <begin position="1013"/>
        <end position="1031"/>
    </location>
</feature>
<dbReference type="PANTHER" id="PTHR31331:SF1">
    <property type="entry name" value="CYSTEINE RICH SECRETORY PROTEIN LCCL DOMAIN CONTAINING 2"/>
    <property type="match status" value="1"/>
</dbReference>
<feature type="compositionally biased region" description="Basic and acidic residues" evidence="1">
    <location>
        <begin position="549"/>
        <end position="558"/>
    </location>
</feature>
<feature type="transmembrane region" description="Helical" evidence="2">
    <location>
        <begin position="972"/>
        <end position="993"/>
    </location>
</feature>
<dbReference type="PROSITE" id="PS50820">
    <property type="entry name" value="LCCL"/>
    <property type="match status" value="1"/>
</dbReference>
<accession>A0AAF0F5V5</accession>
<sequence length="1313" mass="142436">MEACRAALQAVAASVADVEGCYAAWNARSFGWEYGPAFSSGAPRPDAWTAVADGRTLHIAPEAYARAELPIRAEGALEEAARPLAGLSSFKNTVHAELRFLDRVEAGATSESVSNATFLIAYWAEVLHALLLHGPLLALNVAKDIGSRRTVRISIAAHGRWIRLVPLRLDALRAEFREVDSMLDLDDLPHDDEAVGMSSIVRVANDVVSAARNDVAQPAVELVLTRLEPLDAPTAPAVTERAYWTSPEEVRLAWRLRAIVAEVEALGVHVRFGTRPLPKSSATLQGTPYPLFPHPSPLRPLSASSTLNLDVSALIALASDIAHMPLEQDAEHRIETHPNRALGEQYTHEGQSQLLQCMSDALRAPTKLVATGESIAKFSSIVSMLGSPDEKGRAHALLQGDASSFFQHSRWRDTPIASILQFPVHDADAFAWSGTFEDDAAARMQAQRLAEALQTASSAPTRAKTLASSPHTAHSLALGLAQNVTTLTSHANAVTQLAACSARVAVADFTVPPSHAAVWLIRPRSFCGEVTSAAVTPETSTLLGTAPERSSDAQDARDRLKVHAAPPIANALPQDLSPLPYGETPVGATSESPPSPGSSSDSSIGLAAPRTRWGKIWRWALGPPVSTLAPIRHYPWWPFARVESTFQRWTAPLSWQAPPPAHLPRWYADEAETYELLPAAMSRERPPQRGAMWLGKVQSALWHNRIHYAVLVAILLAWLFSFANLVDRNWFRTKVLTEHGWSAPQYLDCTSTFWLRNEQCGLDGAQCAPFIGMPQTFRCPSDCASTTLLNPRTVGDEQYNYKPLVVGGGAHNATAMTPYRADSFVCAAAQHAGVISANGGCGRLRMTGAYANFTASSANGIDSFPFLSPFPSSFVLEKIGGERDCEDTRWKTYVLNAVMTALVGIVVRPQPIVLLYILSIVGFWHVNLVSELRDFPPPVGAAAGDFGPHLFVTYAAWRIAFRYVWPAFSHVPIEFGVGTLGLWWIGVLLDVVFKNVPLQRLEAHDIMQQPGGLASLIVVIIVVVCVAINQVRVIRAAGCLPKYLTLYIIAGIAIGLCAAVPGEGVRLHHYVIGIALLPACGFPTRISLLCCALLFGMYTNGVARWGFDGLIQDVGVIQGDATGDSALPSFGAPAMTGSTVHWNAIPSNERLSWDSVVLLVDDVVRYEGTATQYDLQSLYAEYNTTDAVDPAEIASGDLLHAVEAAPHYLRLGYSRGGTAGDFTKPALAWLNGTISTMTDDGGESCEELLNLLHQRLVATGEWNTLLAQLRRMLEENEWDAQLREQAEQTLPQPVRDAITAKLRDFLDRNLEDA</sequence>
<feature type="transmembrane region" description="Helical" evidence="2">
    <location>
        <begin position="946"/>
        <end position="965"/>
    </location>
</feature>
<dbReference type="InterPro" id="IPR036609">
    <property type="entry name" value="LCCL_sf"/>
</dbReference>
<dbReference type="InterPro" id="IPR051957">
    <property type="entry name" value="CRISP-LCCL_domain"/>
</dbReference>
<feature type="domain" description="LCCL" evidence="3">
    <location>
        <begin position="805"/>
        <end position="863"/>
    </location>
</feature>
<feature type="region of interest" description="Disordered" evidence="1">
    <location>
        <begin position="538"/>
        <end position="558"/>
    </location>
</feature>
<feature type="transmembrane region" description="Helical" evidence="2">
    <location>
        <begin position="706"/>
        <end position="726"/>
    </location>
</feature>
<reference evidence="4" key="1">
    <citation type="submission" date="2023-03" db="EMBL/GenBank/DDBJ databases">
        <title>Mating type loci evolution in Malassezia.</title>
        <authorList>
            <person name="Coelho M.A."/>
        </authorList>
    </citation>
    <scope>NUCLEOTIDE SEQUENCE</scope>
    <source>
        <strain evidence="4">CBS 9431</strain>
    </source>
</reference>
<dbReference type="GeneID" id="85227081"/>
<evidence type="ECO:0000259" key="3">
    <source>
        <dbReference type="PROSITE" id="PS50820"/>
    </source>
</evidence>
<organism evidence="4 5">
    <name type="scientific">Malassezia japonica</name>
    <dbReference type="NCBI Taxonomy" id="223818"/>
    <lineage>
        <taxon>Eukaryota</taxon>
        <taxon>Fungi</taxon>
        <taxon>Dikarya</taxon>
        <taxon>Basidiomycota</taxon>
        <taxon>Ustilaginomycotina</taxon>
        <taxon>Malasseziomycetes</taxon>
        <taxon>Malasseziales</taxon>
        <taxon>Malasseziaceae</taxon>
        <taxon>Malassezia</taxon>
    </lineage>
</organism>
<dbReference type="RefSeq" id="XP_060123341.1">
    <property type="nucleotide sequence ID" value="XM_060267358.1"/>
</dbReference>
<dbReference type="Proteomes" id="UP001217754">
    <property type="component" value="Chromosome 6"/>
</dbReference>
<feature type="transmembrane region" description="Helical" evidence="2">
    <location>
        <begin position="1067"/>
        <end position="1095"/>
    </location>
</feature>
<dbReference type="EMBL" id="CP119963">
    <property type="protein sequence ID" value="WFD40444.1"/>
    <property type="molecule type" value="Genomic_DNA"/>
</dbReference>
<evidence type="ECO:0000256" key="1">
    <source>
        <dbReference type="SAM" id="MobiDB-lite"/>
    </source>
</evidence>
<dbReference type="SUPFAM" id="SSF69848">
    <property type="entry name" value="LCCL domain"/>
    <property type="match status" value="1"/>
</dbReference>
<dbReference type="Gene3D" id="1.10.246.140">
    <property type="match status" value="1"/>
</dbReference>
<gene>
    <name evidence="4" type="ORF">MJAP1_003430</name>
</gene>
<keyword evidence="5" id="KW-1185">Reference proteome</keyword>
<feature type="transmembrane region" description="Helical" evidence="2">
    <location>
        <begin position="1043"/>
        <end position="1061"/>
    </location>
</feature>
<dbReference type="PANTHER" id="PTHR31331">
    <property type="entry name" value="LCCL DOMAIN PROTEIN (AFU_ORTHOLOGUE AFUA_5G08630)"/>
    <property type="match status" value="1"/>
</dbReference>
<proteinExistence type="predicted"/>
<dbReference type="Gene3D" id="2.170.130.20">
    <property type="entry name" value="LCCL-like domain"/>
    <property type="match status" value="1"/>
</dbReference>
<evidence type="ECO:0000313" key="4">
    <source>
        <dbReference type="EMBL" id="WFD40444.1"/>
    </source>
</evidence>
<protein>
    <recommendedName>
        <fullName evidence="3">LCCL domain-containing protein</fullName>
    </recommendedName>
</protein>
<evidence type="ECO:0000313" key="5">
    <source>
        <dbReference type="Proteomes" id="UP001217754"/>
    </source>
</evidence>
<evidence type="ECO:0000256" key="2">
    <source>
        <dbReference type="SAM" id="Phobius"/>
    </source>
</evidence>
<name>A0AAF0F5V5_9BASI</name>
<keyword evidence="2" id="KW-0472">Membrane</keyword>
<dbReference type="InterPro" id="IPR004043">
    <property type="entry name" value="LCCL"/>
</dbReference>
<keyword evidence="2" id="KW-0812">Transmembrane</keyword>
<dbReference type="Pfam" id="PF03815">
    <property type="entry name" value="LCCL"/>
    <property type="match status" value="1"/>
</dbReference>
<feature type="region of interest" description="Disordered" evidence="1">
    <location>
        <begin position="570"/>
        <end position="606"/>
    </location>
</feature>